<evidence type="ECO:0000313" key="12">
    <source>
        <dbReference type="EMBL" id="ALU26591.1"/>
    </source>
</evidence>
<organism evidence="12 13">
    <name type="scientific">Myroides odoratimimus</name>
    <dbReference type="NCBI Taxonomy" id="76832"/>
    <lineage>
        <taxon>Bacteria</taxon>
        <taxon>Pseudomonadati</taxon>
        <taxon>Bacteroidota</taxon>
        <taxon>Flavobacteriia</taxon>
        <taxon>Flavobacteriales</taxon>
        <taxon>Flavobacteriaceae</taxon>
        <taxon>Myroides</taxon>
    </lineage>
</organism>
<dbReference type="InterPro" id="IPR036942">
    <property type="entry name" value="Beta-barrel_TonB_sf"/>
</dbReference>
<gene>
    <name evidence="12" type="ORF">AS202_10705</name>
</gene>
<dbReference type="Pfam" id="PF00593">
    <property type="entry name" value="TonB_dep_Rec_b-barrel"/>
    <property type="match status" value="1"/>
</dbReference>
<evidence type="ECO:0000256" key="1">
    <source>
        <dbReference type="ARBA" id="ARBA00004571"/>
    </source>
</evidence>
<evidence type="ECO:0000313" key="13">
    <source>
        <dbReference type="Proteomes" id="UP000069030"/>
    </source>
</evidence>
<dbReference type="KEGG" id="mod:AS202_10705"/>
<keyword evidence="7 8" id="KW-0998">Cell outer membrane</keyword>
<reference evidence="12 13" key="1">
    <citation type="journal article" date="2016" name="J. Zhejiang Univ. Sci. B">
        <title>Antibiotic resistance mechanisms of Myroides sp.</title>
        <authorList>
            <person name="Hu S."/>
            <person name="Yuan S."/>
            <person name="Qu H."/>
            <person name="Jiang T."/>
            <person name="Zhou Y."/>
            <person name="Wang M."/>
            <person name="Ming D."/>
        </authorList>
    </citation>
    <scope>NUCLEOTIDE SEQUENCE [LARGE SCALE GENOMIC DNA]</scope>
    <source>
        <strain evidence="12 13">PR63039</strain>
    </source>
</reference>
<keyword evidence="4 8" id="KW-0812">Transmembrane</keyword>
<evidence type="ECO:0000256" key="8">
    <source>
        <dbReference type="PROSITE-ProRule" id="PRU01360"/>
    </source>
</evidence>
<keyword evidence="5 9" id="KW-0798">TonB box</keyword>
<dbReference type="PROSITE" id="PS52016">
    <property type="entry name" value="TONB_DEPENDENT_REC_3"/>
    <property type="match status" value="1"/>
</dbReference>
<dbReference type="RefSeq" id="WP_058699375.1">
    <property type="nucleotide sequence ID" value="NZ_CP013690.1"/>
</dbReference>
<dbReference type="InterPro" id="IPR012910">
    <property type="entry name" value="Plug_dom"/>
</dbReference>
<comment type="subcellular location">
    <subcellularLocation>
        <location evidence="1 8">Cell outer membrane</location>
        <topology evidence="1 8">Multi-pass membrane protein</topology>
    </subcellularLocation>
</comment>
<evidence type="ECO:0000256" key="2">
    <source>
        <dbReference type="ARBA" id="ARBA00022448"/>
    </source>
</evidence>
<proteinExistence type="inferred from homology"/>
<dbReference type="InterPro" id="IPR008969">
    <property type="entry name" value="CarboxyPept-like_regulatory"/>
</dbReference>
<dbReference type="Gene3D" id="2.170.130.10">
    <property type="entry name" value="TonB-dependent receptor, plug domain"/>
    <property type="match status" value="1"/>
</dbReference>
<dbReference type="PROSITE" id="PS51257">
    <property type="entry name" value="PROKAR_LIPOPROTEIN"/>
    <property type="match status" value="1"/>
</dbReference>
<accession>A0AAI8C603</accession>
<keyword evidence="6 8" id="KW-0472">Membrane</keyword>
<name>A0AAI8C603_9FLAO</name>
<dbReference type="InterPro" id="IPR039426">
    <property type="entry name" value="TonB-dep_rcpt-like"/>
</dbReference>
<dbReference type="NCBIfam" id="TIGR04057">
    <property type="entry name" value="SusC_RagA_signa"/>
    <property type="match status" value="1"/>
</dbReference>
<dbReference type="NCBIfam" id="TIGR04056">
    <property type="entry name" value="OMP_RagA_SusC"/>
    <property type="match status" value="1"/>
</dbReference>
<evidence type="ECO:0000256" key="7">
    <source>
        <dbReference type="ARBA" id="ARBA00023237"/>
    </source>
</evidence>
<dbReference type="InterPro" id="IPR023996">
    <property type="entry name" value="TonB-dep_OMP_SusC/RagA"/>
</dbReference>
<keyword evidence="3 8" id="KW-1134">Transmembrane beta strand</keyword>
<dbReference type="InterPro" id="IPR037066">
    <property type="entry name" value="Plug_dom_sf"/>
</dbReference>
<evidence type="ECO:0000256" key="4">
    <source>
        <dbReference type="ARBA" id="ARBA00022692"/>
    </source>
</evidence>
<evidence type="ECO:0000256" key="6">
    <source>
        <dbReference type="ARBA" id="ARBA00023136"/>
    </source>
</evidence>
<protein>
    <submittedName>
        <fullName evidence="12">SusC/RagA family TonB-linked outer membrane protein</fullName>
    </submittedName>
</protein>
<feature type="domain" description="TonB-dependent receptor-like beta-barrel" evidence="10">
    <location>
        <begin position="395"/>
        <end position="992"/>
    </location>
</feature>
<evidence type="ECO:0000259" key="11">
    <source>
        <dbReference type="Pfam" id="PF07715"/>
    </source>
</evidence>
<dbReference type="Gene3D" id="2.40.170.20">
    <property type="entry name" value="TonB-dependent receptor, beta-barrel domain"/>
    <property type="match status" value="1"/>
</dbReference>
<dbReference type="EMBL" id="CP013690">
    <property type="protein sequence ID" value="ALU26591.1"/>
    <property type="molecule type" value="Genomic_DNA"/>
</dbReference>
<dbReference type="AlphaFoldDB" id="A0AAI8C603"/>
<feature type="domain" description="TonB-dependent receptor plug" evidence="11">
    <location>
        <begin position="143"/>
        <end position="275"/>
    </location>
</feature>
<dbReference type="InterPro" id="IPR000531">
    <property type="entry name" value="Beta-barrel_TonB"/>
</dbReference>
<dbReference type="SUPFAM" id="SSF49464">
    <property type="entry name" value="Carboxypeptidase regulatory domain-like"/>
    <property type="match status" value="1"/>
</dbReference>
<evidence type="ECO:0000256" key="3">
    <source>
        <dbReference type="ARBA" id="ARBA00022452"/>
    </source>
</evidence>
<evidence type="ECO:0000256" key="9">
    <source>
        <dbReference type="RuleBase" id="RU003357"/>
    </source>
</evidence>
<sequence length="1024" mass="114406">MKTQFKTITGYRTALLLILLVGLLSCPIYAVSNDKHLFFNVSDLLQDTKQKPTIKLSGTVKDTQGNLGGVIVTVGITVVTTDLDGKYTTYITSGDKITFSMIGYKDQSIVFTGGNVLNITLSEDNSTLDEIVVNAGYYSVKDRERTGSIARVTAKDIEFQPVTNPLQAIQGRMAGVSITQNSGVPGGGFDIQIRGRNSLRTATNSLYDGNLPLYIVDGVPLLSDNMGSSNLSASIIPYSNINPLNSIAPDDIESIEILKDADATAIYGSKGANGVILITTKKGNKDKTSFTISSSTSFSKVASKMKLLNTEQFIKLREQAYVNDKVTQYPTIAYDLNGTWDKNRYTDWQKELIGNTALTNNIQLGISGGSQLSSFLITANHNKQTTVFPTNDGYTRNTFLASYNYKSKDNRLDVNISTNYAIQKNNLLQKDLTQAALSLAPNAPQLYDQDGKTNWQNGTFVNPLAQRDATYNYNTKNLILNNNVSYNIFSNTYIKLNTGITSTNFDETTLTPHTIYNPALGYTSEKSSAQKATNNSFSYVIEPQLSWLKTFQKHRINILVGSTFQSTKRNSLSINASNFTSNALISNINAAKVKNIQQTNDYQYKYVALFGRLNYNYDNKYILNLTARRDGSSRFGENNKFGNFGAIGAAWLFSNESALKDISWLNLGKLRASYGSSGSDNIGDYQYLDTYSLTNTSYDGIVGLFPSRLHNPNFSWEKTLKLEAALELTLLNNRVNSIIAWYKNKSSNQLVGIPLAATTGFYTIQDNLPATIENTGWELTLNTINIDQYDWKWTTNFNISFPKNKLVSFPDIENSAYANQYIVGKPTNIRKVYHYEGIDSQTGLYKFTDYNKDGKITASEDKQYVVELGTTYFGGLQNTLSYKNLSLDFLFQFVKQRNYNYLNSYSTIGFLKNIPIELLDLWSPENPNAQYTYPTAGSNKELNSLSTYIGQSDRAISDASYIRLKNVSFSYRLKLPKARIESLVLYIQGQNLWTYTNYFGLDPESLQNRLPPLKTYAFGMQLTF</sequence>
<keyword evidence="2 8" id="KW-0813">Transport</keyword>
<evidence type="ECO:0000256" key="5">
    <source>
        <dbReference type="ARBA" id="ARBA00023077"/>
    </source>
</evidence>
<dbReference type="SUPFAM" id="SSF56935">
    <property type="entry name" value="Porins"/>
    <property type="match status" value="1"/>
</dbReference>
<dbReference type="GO" id="GO:0009279">
    <property type="term" value="C:cell outer membrane"/>
    <property type="evidence" value="ECO:0007669"/>
    <property type="project" value="UniProtKB-SubCell"/>
</dbReference>
<comment type="similarity">
    <text evidence="8 9">Belongs to the TonB-dependent receptor family.</text>
</comment>
<dbReference type="Pfam" id="PF07715">
    <property type="entry name" value="Plug"/>
    <property type="match status" value="1"/>
</dbReference>
<dbReference type="Proteomes" id="UP000069030">
    <property type="component" value="Chromosome"/>
</dbReference>
<evidence type="ECO:0000259" key="10">
    <source>
        <dbReference type="Pfam" id="PF00593"/>
    </source>
</evidence>
<dbReference type="InterPro" id="IPR023997">
    <property type="entry name" value="TonB-dep_OMP_SusC/RagA_CS"/>
</dbReference>